<feature type="compositionally biased region" description="Polar residues" evidence="1">
    <location>
        <begin position="183"/>
        <end position="193"/>
    </location>
</feature>
<feature type="compositionally biased region" description="Low complexity" evidence="1">
    <location>
        <begin position="471"/>
        <end position="483"/>
    </location>
</feature>
<sequence length="900" mass="95002">MSGGFRVSIPSNVRKTIHNIKEIAGNHSDEEVYAMLKECSMDPNETAQRLLLQDTFHEVKRKRDKKKENIREPADSRWRPGVQGRGGRSGRGNYSSRHASNDIVGGRNVTSGNENGVNQGTEGANKSFSSVNQDTENKSSISISSSIPGLANGPSNVDHPISSQECSLQGSGVSQIAPKEESSATGTNKTQTSWISDDVKTSSASGQFVPGSSQSVPSKAASISGVYASSSNAVLLPSLDPCNPGEVDTIKRVVGSQRTVVEMTNKAASRDISGPELSSVGGKGPSAISRSSVHGRVQMRSQGPRVNQFSDTSHAVSSSLSGPPGSRPSSTYSNRSQQLSDPQKAVVANKEWKPKSMHTNPAQASGTPVISDVSTMVEAVSESLPVPGTVASENTTLKLEKRLDELQLSDRQHVIIPNHLQVPESERHGLSFGSFDSSFNLSIGSANGAASDKSTTPPSESSQEIEENVEDPSSSSHDASPDAQEVDYPDCPESSTQIPENFSTRVVDVSSSVPPVPEYVQSKQEAALSSEGPQYSVVHTAPSYSAFGLVPQMLGSQLGPFESSESQARDTPCLPSFVVQQPFDPSSSYYTQLYRPTADAEGRFSPFLAPGATAKYNGNIAVLPAQTGQAPQESGNSVILSTVGSTSLSAQAAGVMQSCVAVPQQHVPVFRQPAGVHMSHYTPNYVPYSQYFSPFYVPPPALHHFLSNTAFPQQPPTGSLYPPPGATAAATPVKYSISQYKPGTNTGNSTLVGMPIGYGTYSSSPAAYTPNPTVSNGNSTGNEDLTASQFKENNVYMPGQQSEGSAVWIPAATGRDIASLQAGSFYTLPPQGQHMALAPTQASHGGLSGIYHPTPTVAAAAVHPLLQQSQTVAGAVEMVGPPSGVYQQSQRAQVNWTNNY</sequence>
<feature type="domain" description="GBF-interacting protein 1 N-terminal" evidence="2">
    <location>
        <begin position="9"/>
        <end position="68"/>
    </location>
</feature>
<evidence type="ECO:0000256" key="1">
    <source>
        <dbReference type="SAM" id="MobiDB-lite"/>
    </source>
</evidence>
<name>A0A6I9RMX3_ELAGV</name>
<dbReference type="PANTHER" id="PTHR46775:SF1">
    <property type="entry name" value="FLOCCULATION PROTEIN (DUF1296)"/>
    <property type="match status" value="1"/>
</dbReference>
<dbReference type="Pfam" id="PF06972">
    <property type="entry name" value="GIP1_N"/>
    <property type="match status" value="1"/>
</dbReference>
<protein>
    <submittedName>
        <fullName evidence="4">GBF-interacting protein 1-like isoform X1</fullName>
    </submittedName>
</protein>
<evidence type="ECO:0000259" key="2">
    <source>
        <dbReference type="Pfam" id="PF06972"/>
    </source>
</evidence>
<evidence type="ECO:0000313" key="4">
    <source>
        <dbReference type="RefSeq" id="XP_010929035.1"/>
    </source>
</evidence>
<dbReference type="InParanoid" id="A0A6I9RMX3"/>
<dbReference type="GO" id="GO:0051082">
    <property type="term" value="F:unfolded protein binding"/>
    <property type="evidence" value="ECO:0007669"/>
    <property type="project" value="TreeGrafter"/>
</dbReference>
<dbReference type="PANTHER" id="PTHR46775">
    <property type="entry name" value="FLOCCULATION PROTEIN (DUF1296)"/>
    <property type="match status" value="1"/>
</dbReference>
<gene>
    <name evidence="4" type="primary">LOC105050641</name>
</gene>
<accession>A0A6I9RMX3</accession>
<dbReference type="SUPFAM" id="SSF46934">
    <property type="entry name" value="UBA-like"/>
    <property type="match status" value="1"/>
</dbReference>
<feature type="region of interest" description="Disordered" evidence="1">
    <location>
        <begin position="61"/>
        <end position="193"/>
    </location>
</feature>
<feature type="compositionally biased region" description="Polar residues" evidence="1">
    <location>
        <begin position="331"/>
        <end position="341"/>
    </location>
</feature>
<organism evidence="3 4">
    <name type="scientific">Elaeis guineensis var. tenera</name>
    <name type="common">Oil palm</name>
    <dbReference type="NCBI Taxonomy" id="51953"/>
    <lineage>
        <taxon>Eukaryota</taxon>
        <taxon>Viridiplantae</taxon>
        <taxon>Streptophyta</taxon>
        <taxon>Embryophyta</taxon>
        <taxon>Tracheophyta</taxon>
        <taxon>Spermatophyta</taxon>
        <taxon>Magnoliopsida</taxon>
        <taxon>Liliopsida</taxon>
        <taxon>Arecaceae</taxon>
        <taxon>Arecoideae</taxon>
        <taxon>Cocoseae</taxon>
        <taxon>Elaeidinae</taxon>
        <taxon>Elaeis</taxon>
    </lineage>
</organism>
<keyword evidence="3" id="KW-1185">Reference proteome</keyword>
<dbReference type="AlphaFoldDB" id="A0A6I9RMX3"/>
<feature type="compositionally biased region" description="Polar residues" evidence="1">
    <location>
        <begin position="108"/>
        <end position="134"/>
    </location>
</feature>
<dbReference type="InterPro" id="IPR044277">
    <property type="entry name" value="GIP1"/>
</dbReference>
<dbReference type="InterPro" id="IPR009060">
    <property type="entry name" value="UBA-like_sf"/>
</dbReference>
<dbReference type="KEGG" id="egu:105050641"/>
<feature type="compositionally biased region" description="Polar residues" evidence="1">
    <location>
        <begin position="357"/>
        <end position="368"/>
    </location>
</feature>
<dbReference type="InterPro" id="IPR009719">
    <property type="entry name" value="GIP1_N"/>
</dbReference>
<feature type="compositionally biased region" description="Polar residues" evidence="1">
    <location>
        <begin position="299"/>
        <end position="316"/>
    </location>
</feature>
<feature type="compositionally biased region" description="Polar residues" evidence="1">
    <location>
        <begin position="452"/>
        <end position="462"/>
    </location>
</feature>
<feature type="compositionally biased region" description="Low complexity" evidence="1">
    <location>
        <begin position="317"/>
        <end position="330"/>
    </location>
</feature>
<dbReference type="OrthoDB" id="753279at2759"/>
<evidence type="ECO:0000313" key="3">
    <source>
        <dbReference type="Proteomes" id="UP000504607"/>
    </source>
</evidence>
<dbReference type="RefSeq" id="XP_010929035.1">
    <property type="nucleotide sequence ID" value="XM_010930733.3"/>
</dbReference>
<feature type="region of interest" description="Disordered" evidence="1">
    <location>
        <begin position="446"/>
        <end position="500"/>
    </location>
</feature>
<reference evidence="4" key="1">
    <citation type="submission" date="2025-08" db="UniProtKB">
        <authorList>
            <consortium name="RefSeq"/>
        </authorList>
    </citation>
    <scope>IDENTIFICATION</scope>
</reference>
<dbReference type="Proteomes" id="UP000504607">
    <property type="component" value="Chromosome 8"/>
</dbReference>
<proteinExistence type="predicted"/>
<dbReference type="GeneID" id="105050641"/>
<feature type="region of interest" description="Disordered" evidence="1">
    <location>
        <begin position="265"/>
        <end position="368"/>
    </location>
</feature>
<feature type="compositionally biased region" description="Polar residues" evidence="1">
    <location>
        <begin position="161"/>
        <end position="174"/>
    </location>
</feature>
<feature type="compositionally biased region" description="Basic and acidic residues" evidence="1">
    <location>
        <begin position="66"/>
        <end position="78"/>
    </location>
</feature>